<comment type="caution">
    <text evidence="2">The sequence shown here is derived from an EMBL/GenBank/DDBJ whole genome shotgun (WGS) entry which is preliminary data.</text>
</comment>
<protein>
    <submittedName>
        <fullName evidence="2">Uncharacterized protein</fullName>
    </submittedName>
</protein>
<feature type="region of interest" description="Disordered" evidence="1">
    <location>
        <begin position="163"/>
        <end position="183"/>
    </location>
</feature>
<dbReference type="Proteomes" id="UP001211907">
    <property type="component" value="Unassembled WGS sequence"/>
</dbReference>
<accession>A0AAD5SUJ9</accession>
<name>A0AAD5SUJ9_9FUNG</name>
<dbReference type="EMBL" id="JADGJH010001718">
    <property type="protein sequence ID" value="KAJ3110534.1"/>
    <property type="molecule type" value="Genomic_DNA"/>
</dbReference>
<proteinExistence type="predicted"/>
<dbReference type="AlphaFoldDB" id="A0AAD5SUJ9"/>
<organism evidence="2 3">
    <name type="scientific">Physocladia obscura</name>
    <dbReference type="NCBI Taxonomy" id="109957"/>
    <lineage>
        <taxon>Eukaryota</taxon>
        <taxon>Fungi</taxon>
        <taxon>Fungi incertae sedis</taxon>
        <taxon>Chytridiomycota</taxon>
        <taxon>Chytridiomycota incertae sedis</taxon>
        <taxon>Chytridiomycetes</taxon>
        <taxon>Chytridiales</taxon>
        <taxon>Chytriomycetaceae</taxon>
        <taxon>Physocladia</taxon>
    </lineage>
</organism>
<feature type="compositionally biased region" description="Acidic residues" evidence="1">
    <location>
        <begin position="174"/>
        <end position="183"/>
    </location>
</feature>
<evidence type="ECO:0000313" key="3">
    <source>
        <dbReference type="Proteomes" id="UP001211907"/>
    </source>
</evidence>
<sequence length="268" mass="29416">MSQIDNLSIQAKLIRDISNLRAEVLKQTDQILFSLSGPSGGSSDSVLAIPGEKNSMRILPGKIKRSHLDLGQKDGHRTSMASSLSFKNEPATQISQSGGIASARNSLVGTAGNKIDLPRVTKAKFQPRRLSWHPASTINGNAKGFNDLDEEQMDRIKEMSTDMPINNSEKSSEDIDYSCDDEAPSQSRSIFESVQIMVSDEDNELEIGQKITIPTAKIGKNLEQLKIIQENVSAAPKNISVPIVEDLIDFKTLFFLIPVMFLTEKGEV</sequence>
<reference evidence="2" key="1">
    <citation type="submission" date="2020-05" db="EMBL/GenBank/DDBJ databases">
        <title>Phylogenomic resolution of chytrid fungi.</title>
        <authorList>
            <person name="Stajich J.E."/>
            <person name="Amses K."/>
            <person name="Simmons R."/>
            <person name="Seto K."/>
            <person name="Myers J."/>
            <person name="Bonds A."/>
            <person name="Quandt C.A."/>
            <person name="Barry K."/>
            <person name="Liu P."/>
            <person name="Grigoriev I."/>
            <person name="Longcore J.E."/>
            <person name="James T.Y."/>
        </authorList>
    </citation>
    <scope>NUCLEOTIDE SEQUENCE</scope>
    <source>
        <strain evidence="2">JEL0513</strain>
    </source>
</reference>
<evidence type="ECO:0000256" key="1">
    <source>
        <dbReference type="SAM" id="MobiDB-lite"/>
    </source>
</evidence>
<keyword evidence="3" id="KW-1185">Reference proteome</keyword>
<gene>
    <name evidence="2" type="ORF">HK100_003001</name>
</gene>
<evidence type="ECO:0000313" key="2">
    <source>
        <dbReference type="EMBL" id="KAJ3110534.1"/>
    </source>
</evidence>